<gene>
    <name evidence="2" type="ORF">GIB67_000714</name>
</gene>
<dbReference type="SUPFAM" id="SSF53756">
    <property type="entry name" value="UDP-Glycosyltransferase/glycogen phosphorylase"/>
    <property type="match status" value="1"/>
</dbReference>
<evidence type="ECO:0000313" key="2">
    <source>
        <dbReference type="EMBL" id="KAF6165130.1"/>
    </source>
</evidence>
<dbReference type="GO" id="GO:0080043">
    <property type="term" value="F:quercetin 3-O-glucosyltransferase activity"/>
    <property type="evidence" value="ECO:0007669"/>
    <property type="project" value="TreeGrafter"/>
</dbReference>
<dbReference type="Proteomes" id="UP000541444">
    <property type="component" value="Unassembled WGS sequence"/>
</dbReference>
<dbReference type="PANTHER" id="PTHR11926:SF1412">
    <property type="entry name" value="UDP-GLYCOSYLTRANSFERASE 83A1-LIKE"/>
    <property type="match status" value="1"/>
</dbReference>
<reference evidence="2 3" key="1">
    <citation type="journal article" date="2020" name="IScience">
        <title>Genome Sequencing of the Endangered Kingdonia uniflora (Circaeasteraceae, Ranunculales) Reveals Potential Mechanisms of Evolutionary Specialization.</title>
        <authorList>
            <person name="Sun Y."/>
            <person name="Deng T."/>
            <person name="Zhang A."/>
            <person name="Moore M.J."/>
            <person name="Landis J.B."/>
            <person name="Lin N."/>
            <person name="Zhang H."/>
            <person name="Zhang X."/>
            <person name="Huang J."/>
            <person name="Zhang X."/>
            <person name="Sun H."/>
            <person name="Wang H."/>
        </authorList>
    </citation>
    <scope>NUCLEOTIDE SEQUENCE [LARGE SCALE GENOMIC DNA]</scope>
    <source>
        <strain evidence="2">TB1705</strain>
        <tissue evidence="2">Leaf</tissue>
    </source>
</reference>
<protein>
    <submittedName>
        <fullName evidence="2">Uncharacterized protein</fullName>
    </submittedName>
</protein>
<evidence type="ECO:0000256" key="1">
    <source>
        <dbReference type="ARBA" id="ARBA00009995"/>
    </source>
</evidence>
<comment type="similarity">
    <text evidence="1">Belongs to the UDP-glycosyltransferase family.</text>
</comment>
<sequence>MIETLKSTLSPQIFFDYEGEAIAMGFQHYILSLETPVMIPTMLVPLMGGLDLYTGLDAQFLLIGVDNDSFELPSFIKVKGEGTVSLVKHGFKVTFVNAEFNHKRIVATLNNNSKDEEELEKLITMINGSDDDDDITWVISDMSCTMEVAEKMDIERAAFWTVSVGTLLFTFHIKKLIGMGIIDENGQLLKNETIQLSPMIPTINPAHFVWLCIGDSATQKFIFQIIVDDNKTLKSVNWHICNSSYGLEPAAFELLPQILPIGPLLKNSRLEQPAGHFWQEDITCLNWLDQQPIDLLFILPLEASWSSIEPNSRNWLWDSNILFMNLSYICDVWRVGLRLIPDESGIVRSEEVKEKVKELLCHEEIKIRISELMEIATKGSIDGDSSKNLENFVKSRSIAAGWSTVAGRSTVAGQSNVAGRITVTVQVDVAVRVNVAVTIQSTVVVVVQSTVAGRSTVAVQSTVVVQVNVDVTIQSTVAVVVRSYCSRSEYWK</sequence>
<keyword evidence="3" id="KW-1185">Reference proteome</keyword>
<comment type="caution">
    <text evidence="2">The sequence shown here is derived from an EMBL/GenBank/DDBJ whole genome shotgun (WGS) entry which is preliminary data.</text>
</comment>
<proteinExistence type="inferred from homology"/>
<evidence type="ECO:0000313" key="3">
    <source>
        <dbReference type="Proteomes" id="UP000541444"/>
    </source>
</evidence>
<dbReference type="AlphaFoldDB" id="A0A7J7NDQ1"/>
<dbReference type="Gene3D" id="3.40.50.2000">
    <property type="entry name" value="Glycogen Phosphorylase B"/>
    <property type="match status" value="1"/>
</dbReference>
<name>A0A7J7NDQ1_9MAGN</name>
<dbReference type="PANTHER" id="PTHR11926">
    <property type="entry name" value="GLUCOSYL/GLUCURONOSYL TRANSFERASES"/>
    <property type="match status" value="1"/>
</dbReference>
<dbReference type="EMBL" id="JACGCM010000859">
    <property type="protein sequence ID" value="KAF6165130.1"/>
    <property type="molecule type" value="Genomic_DNA"/>
</dbReference>
<accession>A0A7J7NDQ1</accession>
<dbReference type="OrthoDB" id="5835829at2759"/>
<dbReference type="GO" id="GO:0080044">
    <property type="term" value="F:quercetin 7-O-glucosyltransferase activity"/>
    <property type="evidence" value="ECO:0007669"/>
    <property type="project" value="TreeGrafter"/>
</dbReference>
<organism evidence="2 3">
    <name type="scientific">Kingdonia uniflora</name>
    <dbReference type="NCBI Taxonomy" id="39325"/>
    <lineage>
        <taxon>Eukaryota</taxon>
        <taxon>Viridiplantae</taxon>
        <taxon>Streptophyta</taxon>
        <taxon>Embryophyta</taxon>
        <taxon>Tracheophyta</taxon>
        <taxon>Spermatophyta</taxon>
        <taxon>Magnoliopsida</taxon>
        <taxon>Ranunculales</taxon>
        <taxon>Circaeasteraceae</taxon>
        <taxon>Kingdonia</taxon>
    </lineage>
</organism>